<dbReference type="HOGENOM" id="CLU_119942_0_0_3"/>
<reference evidence="1" key="1">
    <citation type="submission" date="2006-06" db="EMBL/GenBank/DDBJ databases">
        <title>Complete sequence of Trichodesmium erythraeum IMS101.</title>
        <authorList>
            <consortium name="US DOE Joint Genome Institute"/>
            <person name="Copeland A."/>
            <person name="Lucas S."/>
            <person name="Lapidus A."/>
            <person name="Barry K."/>
            <person name="Detter J.C."/>
            <person name="Glavina del Rio T."/>
            <person name="Hammon N."/>
            <person name="Israni S."/>
            <person name="Dalin E."/>
            <person name="Tice H."/>
            <person name="Pitluck S."/>
            <person name="Kiss H."/>
            <person name="Munk A.C."/>
            <person name="Brettin T."/>
            <person name="Bruce D."/>
            <person name="Han C."/>
            <person name="Tapia R."/>
            <person name="Gilna P."/>
            <person name="Schmutz J."/>
            <person name="Larimer F."/>
            <person name="Land M."/>
            <person name="Hauser L."/>
            <person name="Kyrpides N."/>
            <person name="Kim E."/>
            <person name="Richardson P."/>
        </authorList>
    </citation>
    <scope>NUCLEOTIDE SEQUENCE [LARGE SCALE GENOMIC DNA]</scope>
    <source>
        <strain evidence="1">IMS101</strain>
    </source>
</reference>
<dbReference type="InterPro" id="IPR019660">
    <property type="entry name" value="Put_sensory_transdc_reg_YbjN"/>
</dbReference>
<dbReference type="EMBL" id="CP000393">
    <property type="protein sequence ID" value="ABG52875.1"/>
    <property type="molecule type" value="Genomic_DNA"/>
</dbReference>
<dbReference type="SUPFAM" id="SSF69635">
    <property type="entry name" value="Type III secretory system chaperone-like"/>
    <property type="match status" value="1"/>
</dbReference>
<evidence type="ECO:0000313" key="1">
    <source>
        <dbReference type="EMBL" id="ABG52875.1"/>
    </source>
</evidence>
<dbReference type="Pfam" id="PF10722">
    <property type="entry name" value="YbjN"/>
    <property type="match status" value="1"/>
</dbReference>
<accession>Q10XZ9</accession>
<dbReference type="STRING" id="203124.Tery_3832"/>
<name>Q10XZ9_TRIEI</name>
<dbReference type="Gene3D" id="3.30.1460.10">
    <property type="match status" value="1"/>
</dbReference>
<dbReference type="OrthoDB" id="424058at2"/>
<dbReference type="CDD" id="cd17036">
    <property type="entry name" value="T3SC_YbjN-like_1"/>
    <property type="match status" value="1"/>
</dbReference>
<dbReference type="KEGG" id="ter:Tery_3832"/>
<proteinExistence type="predicted"/>
<sequence>MTTNNPETVSVDNASIEEANINELTEDETSLGYIENIETVIAGMAEEQKVMVAQNEAGHLWKFKYGSVDVYVRLTGETDDDNLTVWSYVLKLPAKNEPELMRKLLQMNWLSTMESHFAIVDNQIVVVATRTVAELSPGEISRAITIVATLADDNDELLVAEFGQ</sequence>
<dbReference type="eggNOG" id="ENOG50314XV">
    <property type="taxonomic scope" value="Bacteria"/>
</dbReference>
<dbReference type="RefSeq" id="WP_011613205.1">
    <property type="nucleotide sequence ID" value="NC_008312.1"/>
</dbReference>
<evidence type="ECO:0008006" key="2">
    <source>
        <dbReference type="Google" id="ProtNLM"/>
    </source>
</evidence>
<organism evidence="1">
    <name type="scientific">Trichodesmium erythraeum (strain IMS101)</name>
    <dbReference type="NCBI Taxonomy" id="203124"/>
    <lineage>
        <taxon>Bacteria</taxon>
        <taxon>Bacillati</taxon>
        <taxon>Cyanobacteriota</taxon>
        <taxon>Cyanophyceae</taxon>
        <taxon>Oscillatoriophycideae</taxon>
        <taxon>Oscillatoriales</taxon>
        <taxon>Microcoleaceae</taxon>
        <taxon>Trichodesmium</taxon>
    </lineage>
</organism>
<protein>
    <recommendedName>
        <fullName evidence="2">YbjN domain-containing protein</fullName>
    </recommendedName>
</protein>
<dbReference type="AlphaFoldDB" id="Q10XZ9"/>
<gene>
    <name evidence="1" type="ordered locus">Tery_3832</name>
</gene>